<dbReference type="EMBL" id="BOPF01000013">
    <property type="protein sequence ID" value="GIJ47131.1"/>
    <property type="molecule type" value="Genomic_DNA"/>
</dbReference>
<proteinExistence type="inferred from homology"/>
<organism evidence="11 12">
    <name type="scientific">Virgisporangium aliadipatigenens</name>
    <dbReference type="NCBI Taxonomy" id="741659"/>
    <lineage>
        <taxon>Bacteria</taxon>
        <taxon>Bacillati</taxon>
        <taxon>Actinomycetota</taxon>
        <taxon>Actinomycetes</taxon>
        <taxon>Micromonosporales</taxon>
        <taxon>Micromonosporaceae</taxon>
        <taxon>Virgisporangium</taxon>
    </lineage>
</organism>
<feature type="region of interest" description="Disordered" evidence="7">
    <location>
        <begin position="524"/>
        <end position="565"/>
    </location>
</feature>
<dbReference type="Pfam" id="PF02018">
    <property type="entry name" value="CBM_4_9"/>
    <property type="match status" value="1"/>
</dbReference>
<feature type="domain" description="CBM2" evidence="9">
    <location>
        <begin position="561"/>
        <end position="671"/>
    </location>
</feature>
<dbReference type="InterPro" id="IPR001919">
    <property type="entry name" value="CBD2"/>
</dbReference>
<dbReference type="PROSITE" id="PS51173">
    <property type="entry name" value="CBM2"/>
    <property type="match status" value="1"/>
</dbReference>
<dbReference type="Pfam" id="PF00553">
    <property type="entry name" value="CBM_2"/>
    <property type="match status" value="1"/>
</dbReference>
<keyword evidence="5 6" id="KW-0624">Polysaccharide degradation</keyword>
<dbReference type="RefSeq" id="WP_203900638.1">
    <property type="nucleotide sequence ID" value="NZ_BOPF01000013.1"/>
</dbReference>
<dbReference type="PROSITE" id="PS51760">
    <property type="entry name" value="GH10_2"/>
    <property type="match status" value="1"/>
</dbReference>
<dbReference type="PRINTS" id="PR00134">
    <property type="entry name" value="GLHYDRLASE10"/>
</dbReference>
<evidence type="ECO:0000256" key="2">
    <source>
        <dbReference type="ARBA" id="ARBA00022801"/>
    </source>
</evidence>
<accession>A0A8J3YL22</accession>
<dbReference type="PANTHER" id="PTHR31490:SF90">
    <property type="entry name" value="ENDO-1,4-BETA-XYLANASE A"/>
    <property type="match status" value="1"/>
</dbReference>
<dbReference type="GO" id="GO:0030247">
    <property type="term" value="F:polysaccharide binding"/>
    <property type="evidence" value="ECO:0007669"/>
    <property type="project" value="UniProtKB-UniRule"/>
</dbReference>
<comment type="similarity">
    <text evidence="6">Belongs to the glycosyl hydrolase 10 (cellulase F) family.</text>
</comment>
<dbReference type="Gene3D" id="3.20.20.80">
    <property type="entry name" value="Glycosidases"/>
    <property type="match status" value="1"/>
</dbReference>
<comment type="caution">
    <text evidence="11">The sequence shown here is derived from an EMBL/GenBank/DDBJ whole genome shotgun (WGS) entry which is preliminary data.</text>
</comment>
<feature type="signal peptide" evidence="8">
    <location>
        <begin position="1"/>
        <end position="22"/>
    </location>
</feature>
<evidence type="ECO:0000256" key="1">
    <source>
        <dbReference type="ARBA" id="ARBA00022737"/>
    </source>
</evidence>
<evidence type="ECO:0000256" key="8">
    <source>
        <dbReference type="SAM" id="SignalP"/>
    </source>
</evidence>
<dbReference type="InterPro" id="IPR017853">
    <property type="entry name" value="GH"/>
</dbReference>
<dbReference type="Proteomes" id="UP000619260">
    <property type="component" value="Unassembled WGS sequence"/>
</dbReference>
<dbReference type="InterPro" id="IPR001000">
    <property type="entry name" value="GH10_dom"/>
</dbReference>
<protein>
    <recommendedName>
        <fullName evidence="6">Beta-xylanase</fullName>
        <ecNumber evidence="6">3.2.1.8</ecNumber>
    </recommendedName>
</protein>
<reference evidence="11" key="1">
    <citation type="submission" date="2021-01" db="EMBL/GenBank/DDBJ databases">
        <title>Whole genome shotgun sequence of Virgisporangium aliadipatigenens NBRC 105644.</title>
        <authorList>
            <person name="Komaki H."/>
            <person name="Tamura T."/>
        </authorList>
    </citation>
    <scope>NUCLEOTIDE SEQUENCE</scope>
    <source>
        <strain evidence="11">NBRC 105644</strain>
    </source>
</reference>
<dbReference type="InterPro" id="IPR044846">
    <property type="entry name" value="GH10"/>
</dbReference>
<dbReference type="AlphaFoldDB" id="A0A8J3YL22"/>
<keyword evidence="3 6" id="KW-0119">Carbohydrate metabolism</keyword>
<feature type="chain" id="PRO_5038853911" description="Beta-xylanase" evidence="8">
    <location>
        <begin position="23"/>
        <end position="671"/>
    </location>
</feature>
<sequence>MRSSRWLAAAAVLTAAASVLVAWGYGAPDAAAAADPIVVVDDTFEDGTVQGWTPRADETVAHSTAVAHAGTGSLVVTGRTRTWEGPTRNLLDTMRAGTRYTFGVYVRLAAGTADTQLSLSLERQWQGTANYEQITGNATVSAGGWTLLTGSYTLANDVDFLSVYVEAVSSADASFHLDDFTVSYVPELPIQTDIPALKTFLAGDFEIGAAVGRAQLLGNHAQLLNRHFDSITAGNAMKWDATEPTEGTYTWTDADAIVNYARTNGMRLRGHTLVWHNQTPAWVFQNASGGPLTDSAADKAILLTRLENHIRAVAGRYAADVDHWDVANEVIDENQPDGLRRSDWYTIAGLDYLRTAFRVAREVAPNAKLFINDYNTNVTTKRDKLYALVAQLRAEGVPIDGVGHQMHVNIDWPSVSETEAMLHKFIPLGVDQQITEMDVSVYTNGSESLPAIPQERLIKQADRYRDLFALYRRYRDDISSVTLWGLADDDTWLSTFPIARLEAPLLFDTRLQAKPAYWGIVDPSRVTPTPGSPSAASPSPSRSGASPSPSRSSASASPSRSSAAPGNCAVDYTVVSSWPGGFHGEVRVANTGTAPVNGWTLRWTFANGQQVTQAWGGTATQSGAAVTVTNASWSGMLVPGGTATVGFLATWTGTNAEPTAFTLNGGTCAVR</sequence>
<dbReference type="SMART" id="SM00633">
    <property type="entry name" value="Glyco_10"/>
    <property type="match status" value="1"/>
</dbReference>
<dbReference type="SUPFAM" id="SSF51445">
    <property type="entry name" value="(Trans)glycosidases"/>
    <property type="match status" value="1"/>
</dbReference>
<evidence type="ECO:0000256" key="5">
    <source>
        <dbReference type="ARBA" id="ARBA00023326"/>
    </source>
</evidence>
<dbReference type="SUPFAM" id="SSF49785">
    <property type="entry name" value="Galactose-binding domain-like"/>
    <property type="match status" value="1"/>
</dbReference>
<comment type="catalytic activity">
    <reaction evidence="6">
        <text>Endohydrolysis of (1-&gt;4)-beta-D-xylosidic linkages in xylans.</text>
        <dbReference type="EC" id="3.2.1.8"/>
    </reaction>
</comment>
<keyword evidence="8" id="KW-0732">Signal</keyword>
<evidence type="ECO:0000256" key="3">
    <source>
        <dbReference type="ARBA" id="ARBA00023277"/>
    </source>
</evidence>
<evidence type="ECO:0000313" key="12">
    <source>
        <dbReference type="Proteomes" id="UP000619260"/>
    </source>
</evidence>
<dbReference type="Gene3D" id="2.60.40.290">
    <property type="match status" value="1"/>
</dbReference>
<evidence type="ECO:0000256" key="6">
    <source>
        <dbReference type="RuleBase" id="RU361174"/>
    </source>
</evidence>
<evidence type="ECO:0000256" key="4">
    <source>
        <dbReference type="ARBA" id="ARBA00023295"/>
    </source>
</evidence>
<evidence type="ECO:0000259" key="10">
    <source>
        <dbReference type="PROSITE" id="PS51760"/>
    </source>
</evidence>
<dbReference type="InterPro" id="IPR012291">
    <property type="entry name" value="CBM2_carb-bd_dom_sf"/>
</dbReference>
<keyword evidence="12" id="KW-1185">Reference proteome</keyword>
<dbReference type="Gene3D" id="2.60.120.260">
    <property type="entry name" value="Galactose-binding domain-like"/>
    <property type="match status" value="1"/>
</dbReference>
<dbReference type="InterPro" id="IPR008979">
    <property type="entry name" value="Galactose-bd-like_sf"/>
</dbReference>
<dbReference type="SUPFAM" id="SSF49384">
    <property type="entry name" value="Carbohydrate-binding domain"/>
    <property type="match status" value="1"/>
</dbReference>
<keyword evidence="1" id="KW-0677">Repeat</keyword>
<name>A0A8J3YL22_9ACTN</name>
<dbReference type="GO" id="GO:0045493">
    <property type="term" value="P:xylan catabolic process"/>
    <property type="evidence" value="ECO:0007669"/>
    <property type="project" value="UniProtKB-KW"/>
</dbReference>
<evidence type="ECO:0000256" key="7">
    <source>
        <dbReference type="SAM" id="MobiDB-lite"/>
    </source>
</evidence>
<feature type="compositionally biased region" description="Low complexity" evidence="7">
    <location>
        <begin position="532"/>
        <end position="565"/>
    </location>
</feature>
<dbReference type="InterPro" id="IPR008965">
    <property type="entry name" value="CBM2/CBM3_carb-bd_dom_sf"/>
</dbReference>
<evidence type="ECO:0000259" key="9">
    <source>
        <dbReference type="PROSITE" id="PS51173"/>
    </source>
</evidence>
<dbReference type="EC" id="3.2.1.8" evidence="6"/>
<dbReference type="SMART" id="SM00637">
    <property type="entry name" value="CBD_II"/>
    <property type="match status" value="1"/>
</dbReference>
<dbReference type="GO" id="GO:0031176">
    <property type="term" value="F:endo-1,4-beta-xylanase activity"/>
    <property type="evidence" value="ECO:0007669"/>
    <property type="project" value="UniProtKB-EC"/>
</dbReference>
<dbReference type="InterPro" id="IPR003305">
    <property type="entry name" value="CenC_carb-bd"/>
</dbReference>
<dbReference type="Pfam" id="PF00331">
    <property type="entry name" value="Glyco_hydro_10"/>
    <property type="match status" value="1"/>
</dbReference>
<feature type="domain" description="GH10" evidence="10">
    <location>
        <begin position="191"/>
        <end position="523"/>
    </location>
</feature>
<keyword evidence="2 6" id="KW-0378">Hydrolase</keyword>
<evidence type="ECO:0000313" key="11">
    <source>
        <dbReference type="EMBL" id="GIJ47131.1"/>
    </source>
</evidence>
<gene>
    <name evidence="11" type="ORF">Val02_40170</name>
</gene>
<keyword evidence="4 6" id="KW-0326">Glycosidase</keyword>
<dbReference type="PANTHER" id="PTHR31490">
    <property type="entry name" value="GLYCOSYL HYDROLASE"/>
    <property type="match status" value="1"/>
</dbReference>